<reference evidence="1 2" key="1">
    <citation type="submission" date="2016-11" db="EMBL/GenBank/DDBJ databases">
        <title>The macronuclear genome of Stentor coeruleus: a giant cell with tiny introns.</title>
        <authorList>
            <person name="Slabodnick M."/>
            <person name="Ruby J.G."/>
            <person name="Reiff S.B."/>
            <person name="Swart E.C."/>
            <person name="Gosai S."/>
            <person name="Prabakaran S."/>
            <person name="Witkowska E."/>
            <person name="Larue G.E."/>
            <person name="Fisher S."/>
            <person name="Freeman R.M."/>
            <person name="Gunawardena J."/>
            <person name="Chu W."/>
            <person name="Stover N.A."/>
            <person name="Gregory B.D."/>
            <person name="Nowacki M."/>
            <person name="Derisi J."/>
            <person name="Roy S.W."/>
            <person name="Marshall W.F."/>
            <person name="Sood P."/>
        </authorList>
    </citation>
    <scope>NUCLEOTIDE SEQUENCE [LARGE SCALE GENOMIC DNA]</scope>
    <source>
        <strain evidence="1">WM001</strain>
    </source>
</reference>
<dbReference type="Proteomes" id="UP000187209">
    <property type="component" value="Unassembled WGS sequence"/>
</dbReference>
<dbReference type="InterPro" id="IPR036770">
    <property type="entry name" value="Ankyrin_rpt-contain_sf"/>
</dbReference>
<comment type="caution">
    <text evidence="1">The sequence shown here is derived from an EMBL/GenBank/DDBJ whole genome shotgun (WGS) entry which is preliminary data.</text>
</comment>
<proteinExistence type="predicted"/>
<dbReference type="InterPro" id="IPR002110">
    <property type="entry name" value="Ankyrin_rpt"/>
</dbReference>
<dbReference type="EMBL" id="MPUH01000632">
    <property type="protein sequence ID" value="OMJ76432.1"/>
    <property type="molecule type" value="Genomic_DNA"/>
</dbReference>
<dbReference type="AlphaFoldDB" id="A0A1R2BI31"/>
<organism evidence="1 2">
    <name type="scientific">Stentor coeruleus</name>
    <dbReference type="NCBI Taxonomy" id="5963"/>
    <lineage>
        <taxon>Eukaryota</taxon>
        <taxon>Sar</taxon>
        <taxon>Alveolata</taxon>
        <taxon>Ciliophora</taxon>
        <taxon>Postciliodesmatophora</taxon>
        <taxon>Heterotrichea</taxon>
        <taxon>Heterotrichida</taxon>
        <taxon>Stentoridae</taxon>
        <taxon>Stentor</taxon>
    </lineage>
</organism>
<evidence type="ECO:0000313" key="1">
    <source>
        <dbReference type="EMBL" id="OMJ76432.1"/>
    </source>
</evidence>
<dbReference type="Pfam" id="PF12796">
    <property type="entry name" value="Ank_2"/>
    <property type="match status" value="1"/>
</dbReference>
<protein>
    <submittedName>
        <fullName evidence="1">Uncharacterized protein</fullName>
    </submittedName>
</protein>
<dbReference type="SUPFAM" id="SSF48403">
    <property type="entry name" value="Ankyrin repeat"/>
    <property type="match status" value="1"/>
</dbReference>
<accession>A0A1R2BI31</accession>
<gene>
    <name evidence="1" type="ORF">SteCoe_24217</name>
</gene>
<name>A0A1R2BI31_9CILI</name>
<sequence>MDGEYLDDWEPLEITVDFLRFKNTETLEPGEYLDDWEPLEITVDFLRFKNTETLEHIKDLIPKNLVDSQNRTLLHWAAIKNHLPKARFLIENDLIDPVIKDSTGYNSLELACKKSNKLIRDYLKEIGLTCSLKLEQKLNSEVDLSIEGRMTGCIYADNHEELSILLPYVTNKNGFFTICEFYEWTLLTLCGYFLAPKCMKFLIDFGCNANSLDGDEASPLENVINSIISVLPPENEEEYVEFNAGIDCLTLLLDKVRNINEYIPRIKHIFNKAALVGKGSSTPTTEYEQSIEKKTYALRLAISRLINDV</sequence>
<evidence type="ECO:0000313" key="2">
    <source>
        <dbReference type="Proteomes" id="UP000187209"/>
    </source>
</evidence>
<keyword evidence="2" id="KW-1185">Reference proteome</keyword>
<dbReference type="SMART" id="SM00248">
    <property type="entry name" value="ANK"/>
    <property type="match status" value="3"/>
</dbReference>
<dbReference type="OrthoDB" id="433240at2759"/>
<dbReference type="Gene3D" id="1.25.40.20">
    <property type="entry name" value="Ankyrin repeat-containing domain"/>
    <property type="match status" value="1"/>
</dbReference>